<evidence type="ECO:0000313" key="2">
    <source>
        <dbReference type="EMBL" id="GAA2539795.1"/>
    </source>
</evidence>
<gene>
    <name evidence="2" type="ORF">GCM10010423_42020</name>
</gene>
<protein>
    <submittedName>
        <fullName evidence="2">Uncharacterized protein</fullName>
    </submittedName>
</protein>
<reference evidence="2 3" key="1">
    <citation type="journal article" date="2019" name="Int. J. Syst. Evol. Microbiol.">
        <title>The Global Catalogue of Microorganisms (GCM) 10K type strain sequencing project: providing services to taxonomists for standard genome sequencing and annotation.</title>
        <authorList>
            <consortium name="The Broad Institute Genomics Platform"/>
            <consortium name="The Broad Institute Genome Sequencing Center for Infectious Disease"/>
            <person name="Wu L."/>
            <person name="Ma J."/>
        </authorList>
    </citation>
    <scope>NUCLEOTIDE SEQUENCE [LARGE SCALE GENOMIC DNA]</scope>
    <source>
        <strain evidence="2 3">JCM 6924</strain>
    </source>
</reference>
<evidence type="ECO:0000256" key="1">
    <source>
        <dbReference type="SAM" id="MobiDB-lite"/>
    </source>
</evidence>
<comment type="caution">
    <text evidence="2">The sequence shown here is derived from an EMBL/GenBank/DDBJ whole genome shotgun (WGS) entry which is preliminary data.</text>
</comment>
<keyword evidence="3" id="KW-1185">Reference proteome</keyword>
<dbReference type="Proteomes" id="UP001501095">
    <property type="component" value="Unassembled WGS sequence"/>
</dbReference>
<evidence type="ECO:0000313" key="3">
    <source>
        <dbReference type="Proteomes" id="UP001501095"/>
    </source>
</evidence>
<accession>A0ABN3NW63</accession>
<feature type="region of interest" description="Disordered" evidence="1">
    <location>
        <begin position="48"/>
        <end position="67"/>
    </location>
</feature>
<dbReference type="RefSeq" id="WP_344538849.1">
    <property type="nucleotide sequence ID" value="NZ_BAAATM010000013.1"/>
</dbReference>
<dbReference type="EMBL" id="BAAATM010000013">
    <property type="protein sequence ID" value="GAA2539795.1"/>
    <property type="molecule type" value="Genomic_DNA"/>
</dbReference>
<name>A0ABN3NW63_9ACTN</name>
<organism evidence="2 3">
    <name type="scientific">Streptomyces levis</name>
    <dbReference type="NCBI Taxonomy" id="285566"/>
    <lineage>
        <taxon>Bacteria</taxon>
        <taxon>Bacillati</taxon>
        <taxon>Actinomycetota</taxon>
        <taxon>Actinomycetes</taxon>
        <taxon>Kitasatosporales</taxon>
        <taxon>Streptomycetaceae</taxon>
        <taxon>Streptomyces</taxon>
    </lineage>
</organism>
<proteinExistence type="predicted"/>
<sequence>MDRRVRADDNSEHADAVLTVHPAVTPDQLLLVRKVLDKEHSRLAFRWPGRSGHLPVPAQRGDTQWVG</sequence>